<name>D6U2S9_KTERA</name>
<dbReference type="InterPro" id="IPR025457">
    <property type="entry name" value="DUF4277"/>
</dbReference>
<dbReference type="OrthoDB" id="148767at2"/>
<keyword evidence="4" id="KW-1185">Reference proteome</keyword>
<feature type="domain" description="DUF4277" evidence="2">
    <location>
        <begin position="8"/>
        <end position="105"/>
    </location>
</feature>
<dbReference type="InterPro" id="IPR047654">
    <property type="entry name" value="IS1634_transpos"/>
</dbReference>
<dbReference type="InParanoid" id="D6U2S9"/>
<feature type="coiled-coil region" evidence="1">
    <location>
        <begin position="316"/>
        <end position="350"/>
    </location>
</feature>
<organism evidence="3 4">
    <name type="scientific">Ktedonobacter racemifer DSM 44963</name>
    <dbReference type="NCBI Taxonomy" id="485913"/>
    <lineage>
        <taxon>Bacteria</taxon>
        <taxon>Bacillati</taxon>
        <taxon>Chloroflexota</taxon>
        <taxon>Ktedonobacteria</taxon>
        <taxon>Ktedonobacterales</taxon>
        <taxon>Ktedonobacteraceae</taxon>
        <taxon>Ktedonobacter</taxon>
    </lineage>
</organism>
<evidence type="ECO:0000313" key="3">
    <source>
        <dbReference type="EMBL" id="EFH81043.1"/>
    </source>
</evidence>
<comment type="caution">
    <text evidence="3">The sequence shown here is derived from an EMBL/GenBank/DDBJ whole genome shotgun (WGS) entry which is preliminary data.</text>
</comment>
<dbReference type="eggNOG" id="COG5421">
    <property type="taxonomic scope" value="Bacteria"/>
</dbReference>
<gene>
    <name evidence="3" type="ORF">Krac_1709</name>
</gene>
<evidence type="ECO:0000313" key="4">
    <source>
        <dbReference type="Proteomes" id="UP000004508"/>
    </source>
</evidence>
<accession>D6U2S9</accession>
<dbReference type="AlphaFoldDB" id="D6U2S9"/>
<reference evidence="3 4" key="1">
    <citation type="journal article" date="2011" name="Stand. Genomic Sci.">
        <title>Non-contiguous finished genome sequence and contextual data of the filamentous soil bacterium Ktedonobacter racemifer type strain (SOSP1-21).</title>
        <authorList>
            <person name="Chang Y.J."/>
            <person name="Land M."/>
            <person name="Hauser L."/>
            <person name="Chertkov O."/>
            <person name="Del Rio T.G."/>
            <person name="Nolan M."/>
            <person name="Copeland A."/>
            <person name="Tice H."/>
            <person name="Cheng J.F."/>
            <person name="Lucas S."/>
            <person name="Han C."/>
            <person name="Goodwin L."/>
            <person name="Pitluck S."/>
            <person name="Ivanova N."/>
            <person name="Ovchinikova G."/>
            <person name="Pati A."/>
            <person name="Chen A."/>
            <person name="Palaniappan K."/>
            <person name="Mavromatis K."/>
            <person name="Liolios K."/>
            <person name="Brettin T."/>
            <person name="Fiebig A."/>
            <person name="Rohde M."/>
            <person name="Abt B."/>
            <person name="Goker M."/>
            <person name="Detter J.C."/>
            <person name="Woyke T."/>
            <person name="Bristow J."/>
            <person name="Eisen J.A."/>
            <person name="Markowitz V."/>
            <person name="Hugenholtz P."/>
            <person name="Kyrpides N.C."/>
            <person name="Klenk H.P."/>
            <person name="Lapidus A."/>
        </authorList>
    </citation>
    <scope>NUCLEOTIDE SEQUENCE [LARGE SCALE GENOMIC DNA]</scope>
    <source>
        <strain evidence="4">DSM 44963</strain>
    </source>
</reference>
<dbReference type="PANTHER" id="PTHR34614:SF2">
    <property type="entry name" value="TRANSPOSASE IS4-LIKE DOMAIN-CONTAINING PROTEIN"/>
    <property type="match status" value="1"/>
</dbReference>
<dbReference type="STRING" id="485913.Krac_1709"/>
<evidence type="ECO:0000259" key="2">
    <source>
        <dbReference type="Pfam" id="PF14104"/>
    </source>
</evidence>
<evidence type="ECO:0000256" key="1">
    <source>
        <dbReference type="SAM" id="Coils"/>
    </source>
</evidence>
<sequence>MKEALSIETERMDDIPLLITHMQRMKLAELLDKHMPTHGHRKGLSVGELSVVWLVHILSQADHRMNRVQKWATSRLETLWGCGVDALCAQDLTDDRLADVLRLLSQDVHWHVFEQELMGQLVRIYDLQAQCVRIDTTTASSYTDVSEQGLLQLGHSKDHRPDLPQLKLVLASLDPLGMPLATEVISGEHADDPVYLPIIARVRDGLQKKGLLYVGDCKMAALQTRASIQMQGEYYLCPLSAIQAPPAQVSQEVEAQQSQGARLIQVERMDSEGKNTCIAQGYETVQTVTAQVDGQSQTWQERRLLVQSMASTHSAQASLQERLQKAQQALQELTARRQGKTRLAERVEVEEAIKDVLTRFRVEGLLDVQIQEHVQERLVRAYRGRLSGVRRVVTFTVSSQREEKSIEKAMSQLGWRVYATNYLDEHLTLEQAVEAYRDEYLVERNFSRLKGHPLSLAPLYVQRDDHRIGLVRLLTLALRVLTLLEGVVRQRLGEQKEDLAGLFAGNPKRRTAQPTAERLLEAFREVTLTVVSAPGFAQRYVTPLSSLQQQILTLLGISPAVYLRLVDE</sequence>
<dbReference type="PANTHER" id="PTHR34614">
    <property type="match status" value="1"/>
</dbReference>
<dbReference type="Proteomes" id="UP000004508">
    <property type="component" value="Unassembled WGS sequence"/>
</dbReference>
<dbReference type="Pfam" id="PF14104">
    <property type="entry name" value="DUF4277"/>
    <property type="match status" value="1"/>
</dbReference>
<proteinExistence type="predicted"/>
<keyword evidence="1" id="KW-0175">Coiled coil</keyword>
<dbReference type="RefSeq" id="WP_007918178.1">
    <property type="nucleotide sequence ID" value="NZ_ADVG01000004.1"/>
</dbReference>
<dbReference type="EMBL" id="ADVG01000004">
    <property type="protein sequence ID" value="EFH81043.1"/>
    <property type="molecule type" value="Genomic_DNA"/>
</dbReference>
<protein>
    <recommendedName>
        <fullName evidence="2">DUF4277 domain-containing protein</fullName>
    </recommendedName>
</protein>
<dbReference type="NCBIfam" id="NF033559">
    <property type="entry name" value="transpos_IS1634"/>
    <property type="match status" value="1"/>
</dbReference>